<sequence>MPFSTPLALFALLVSATTAYPTPQDGPVFPINKGCGEVNVFYTGFPAFHPYVAAQGYNTTEVNTGLRKGAAILVKAGYNVRILFQGPDEPASTIGERMKGEHWDVTAQGMGLRGFGNGTATLRFEDNNYEFQRAAPQAPTVYNWGPPSFSETVIRRVPLLEDCAKMNKTGTLIAYEEVCDPSICTTTTVILDGDMDKLLEGIE</sequence>
<feature type="signal peptide" evidence="1">
    <location>
        <begin position="1"/>
        <end position="19"/>
    </location>
</feature>
<dbReference type="OrthoDB" id="2943660at2759"/>
<comment type="caution">
    <text evidence="2">The sequence shown here is derived from an EMBL/GenBank/DDBJ whole genome shotgun (WGS) entry which is preliminary data.</text>
</comment>
<accession>A0A7C8IFE3</accession>
<keyword evidence="3" id="KW-1185">Reference proteome</keyword>
<proteinExistence type="predicted"/>
<name>A0A7C8IFE3_9PLEO</name>
<gene>
    <name evidence="2" type="ORF">BDV95DRAFT_46313</name>
</gene>
<evidence type="ECO:0000256" key="1">
    <source>
        <dbReference type="SAM" id="SignalP"/>
    </source>
</evidence>
<organism evidence="2 3">
    <name type="scientific">Massariosphaeria phaeospora</name>
    <dbReference type="NCBI Taxonomy" id="100035"/>
    <lineage>
        <taxon>Eukaryota</taxon>
        <taxon>Fungi</taxon>
        <taxon>Dikarya</taxon>
        <taxon>Ascomycota</taxon>
        <taxon>Pezizomycotina</taxon>
        <taxon>Dothideomycetes</taxon>
        <taxon>Pleosporomycetidae</taxon>
        <taxon>Pleosporales</taxon>
        <taxon>Pleosporales incertae sedis</taxon>
        <taxon>Massariosphaeria</taxon>
    </lineage>
</organism>
<feature type="chain" id="PRO_5029012450" evidence="1">
    <location>
        <begin position="20"/>
        <end position="203"/>
    </location>
</feature>
<dbReference type="Proteomes" id="UP000481861">
    <property type="component" value="Unassembled WGS sequence"/>
</dbReference>
<keyword evidence="1" id="KW-0732">Signal</keyword>
<evidence type="ECO:0000313" key="3">
    <source>
        <dbReference type="Proteomes" id="UP000481861"/>
    </source>
</evidence>
<evidence type="ECO:0000313" key="2">
    <source>
        <dbReference type="EMBL" id="KAF2871667.1"/>
    </source>
</evidence>
<protein>
    <submittedName>
        <fullName evidence="2">Uncharacterized protein</fullName>
    </submittedName>
</protein>
<dbReference type="AlphaFoldDB" id="A0A7C8IFE3"/>
<reference evidence="2 3" key="1">
    <citation type="submission" date="2020-01" db="EMBL/GenBank/DDBJ databases">
        <authorList>
            <consortium name="DOE Joint Genome Institute"/>
            <person name="Haridas S."/>
            <person name="Albert R."/>
            <person name="Binder M."/>
            <person name="Bloem J."/>
            <person name="Labutti K."/>
            <person name="Salamov A."/>
            <person name="Andreopoulos B."/>
            <person name="Baker S.E."/>
            <person name="Barry K."/>
            <person name="Bills G."/>
            <person name="Bluhm B.H."/>
            <person name="Cannon C."/>
            <person name="Castanera R."/>
            <person name="Culley D.E."/>
            <person name="Daum C."/>
            <person name="Ezra D."/>
            <person name="Gonzalez J.B."/>
            <person name="Henrissat B."/>
            <person name="Kuo A."/>
            <person name="Liang C."/>
            <person name="Lipzen A."/>
            <person name="Lutzoni F."/>
            <person name="Magnuson J."/>
            <person name="Mondo S."/>
            <person name="Nolan M."/>
            <person name="Ohm R."/>
            <person name="Pangilinan J."/>
            <person name="Park H.-J.H."/>
            <person name="Ramirez L."/>
            <person name="Alfaro M."/>
            <person name="Sun H."/>
            <person name="Tritt A."/>
            <person name="Yoshinaga Y."/>
            <person name="Zwiers L.-H.L."/>
            <person name="Turgeon B.G."/>
            <person name="Goodwin S.B."/>
            <person name="Spatafora J.W."/>
            <person name="Crous P.W."/>
            <person name="Grigoriev I.V."/>
        </authorList>
    </citation>
    <scope>NUCLEOTIDE SEQUENCE [LARGE SCALE GENOMIC DNA]</scope>
    <source>
        <strain evidence="2 3">CBS 611.86</strain>
    </source>
</reference>
<dbReference type="EMBL" id="JAADJZ010000011">
    <property type="protein sequence ID" value="KAF2871667.1"/>
    <property type="molecule type" value="Genomic_DNA"/>
</dbReference>